<gene>
    <name evidence="1" type="ORF">METZ01_LOCUS426942</name>
</gene>
<name>A0A382XUX4_9ZZZZ</name>
<dbReference type="AlphaFoldDB" id="A0A382XUX4"/>
<sequence length="169" mass="19809">MKQSESCEVENSVAFSDSVGWLAELKAEINAVEIFFAEPKRRANLAKQQIQDEYNKFVPDMIKARKSVEGKMERWVLHIRKIEKEREEETGIIVPSEVPVVDNFSMTEKETMSIIDDTHIPREYLMVDERKIKELRRKNSSFELPGVEWTKGLIFTNTVKKENEEERTE</sequence>
<reference evidence="1" key="1">
    <citation type="submission" date="2018-05" db="EMBL/GenBank/DDBJ databases">
        <authorList>
            <person name="Lanie J.A."/>
            <person name="Ng W.-L."/>
            <person name="Kazmierczak K.M."/>
            <person name="Andrzejewski T.M."/>
            <person name="Davidsen T.M."/>
            <person name="Wayne K.J."/>
            <person name="Tettelin H."/>
            <person name="Glass J.I."/>
            <person name="Rusch D."/>
            <person name="Podicherti R."/>
            <person name="Tsui H.-C.T."/>
            <person name="Winkler M.E."/>
        </authorList>
    </citation>
    <scope>NUCLEOTIDE SEQUENCE</scope>
</reference>
<accession>A0A382XUX4</accession>
<protein>
    <submittedName>
        <fullName evidence="1">Uncharacterized protein</fullName>
    </submittedName>
</protein>
<evidence type="ECO:0000313" key="1">
    <source>
        <dbReference type="EMBL" id="SVD74088.1"/>
    </source>
</evidence>
<dbReference type="EMBL" id="UINC01170174">
    <property type="protein sequence ID" value="SVD74088.1"/>
    <property type="molecule type" value="Genomic_DNA"/>
</dbReference>
<organism evidence="1">
    <name type="scientific">marine metagenome</name>
    <dbReference type="NCBI Taxonomy" id="408172"/>
    <lineage>
        <taxon>unclassified sequences</taxon>
        <taxon>metagenomes</taxon>
        <taxon>ecological metagenomes</taxon>
    </lineage>
</organism>
<proteinExistence type="predicted"/>